<evidence type="ECO:0000256" key="1">
    <source>
        <dbReference type="SAM" id="MobiDB-lite"/>
    </source>
</evidence>
<organism evidence="2 3">
    <name type="scientific">Corallococcus caeni</name>
    <dbReference type="NCBI Taxonomy" id="3082388"/>
    <lineage>
        <taxon>Bacteria</taxon>
        <taxon>Pseudomonadati</taxon>
        <taxon>Myxococcota</taxon>
        <taxon>Myxococcia</taxon>
        <taxon>Myxococcales</taxon>
        <taxon>Cystobacterineae</taxon>
        <taxon>Myxococcaceae</taxon>
        <taxon>Corallococcus</taxon>
    </lineage>
</organism>
<keyword evidence="3" id="KW-1185">Reference proteome</keyword>
<gene>
    <name evidence="2" type="ORF">ASNO1_19970</name>
</gene>
<sequence>MRLHRGHGGPIVYTPRSTDAVPVELDEDPFVEAVEALARSVRPSARPQETARRLFEVESRSGSYLYEPRGRRVIPLGPGEHLEGEPPATEVELTRAYRGPA</sequence>
<evidence type="ECO:0000313" key="3">
    <source>
        <dbReference type="Proteomes" id="UP001342631"/>
    </source>
</evidence>
<protein>
    <submittedName>
        <fullName evidence="2">Uncharacterized protein</fullName>
    </submittedName>
</protein>
<reference evidence="2 3" key="1">
    <citation type="journal article" date="2024" name="Arch. Microbiol.">
        <title>Corallococcus caeni sp. nov., a novel myxobacterium isolated from activated sludge.</title>
        <authorList>
            <person name="Tomita S."/>
            <person name="Nakai R."/>
            <person name="Kuroda K."/>
            <person name="Kurashita H."/>
            <person name="Hatamoto M."/>
            <person name="Yamaguchi T."/>
            <person name="Narihiro T."/>
        </authorList>
    </citation>
    <scope>NUCLEOTIDE SEQUENCE [LARGE SCALE GENOMIC DNA]</scope>
    <source>
        <strain evidence="2 3">NO1</strain>
    </source>
</reference>
<name>A0ABQ6QQ04_9BACT</name>
<feature type="region of interest" description="Disordered" evidence="1">
    <location>
        <begin position="77"/>
        <end position="101"/>
    </location>
</feature>
<proteinExistence type="predicted"/>
<evidence type="ECO:0000313" key="2">
    <source>
        <dbReference type="EMBL" id="GMU05744.1"/>
    </source>
</evidence>
<dbReference type="Proteomes" id="UP001342631">
    <property type="component" value="Unassembled WGS sequence"/>
</dbReference>
<accession>A0ABQ6QQ04</accession>
<dbReference type="EMBL" id="BTTX01000002">
    <property type="protein sequence ID" value="GMU05744.1"/>
    <property type="molecule type" value="Genomic_DNA"/>
</dbReference>
<comment type="caution">
    <text evidence="2">The sequence shown here is derived from an EMBL/GenBank/DDBJ whole genome shotgun (WGS) entry which is preliminary data.</text>
</comment>